<dbReference type="SUPFAM" id="SSF53697">
    <property type="entry name" value="SIS domain"/>
    <property type="match status" value="1"/>
</dbReference>
<evidence type="ECO:0000259" key="2">
    <source>
        <dbReference type="PROSITE" id="PS51464"/>
    </source>
</evidence>
<dbReference type="Gene3D" id="3.40.50.10490">
    <property type="entry name" value="Glucose-6-phosphate isomerase like protein, domain 1"/>
    <property type="match status" value="1"/>
</dbReference>
<comment type="similarity">
    <text evidence="1">Belongs to the SIS family. PHI subfamily.</text>
</comment>
<proteinExistence type="inferred from homology"/>
<dbReference type="InterPro" id="IPR001347">
    <property type="entry name" value="SIS_dom"/>
</dbReference>
<dbReference type="PROSITE" id="PS51464">
    <property type="entry name" value="SIS"/>
    <property type="match status" value="1"/>
</dbReference>
<dbReference type="GO" id="GO:0016853">
    <property type="term" value="F:isomerase activity"/>
    <property type="evidence" value="ECO:0007669"/>
    <property type="project" value="InterPro"/>
</dbReference>
<feature type="domain" description="SIS" evidence="2">
    <location>
        <begin position="29"/>
        <end position="181"/>
    </location>
</feature>
<protein>
    <submittedName>
        <fullName evidence="3">SIS domain-containing protein</fullName>
    </submittedName>
</protein>
<comment type="caution">
    <text evidence="3">The sequence shown here is derived from an EMBL/GenBank/DDBJ whole genome shotgun (WGS) entry which is preliminary data.</text>
</comment>
<dbReference type="AlphaFoldDB" id="A0A7C1FRE2"/>
<dbReference type="NCBIfam" id="TIGR03127">
    <property type="entry name" value="RuMP_HxlB"/>
    <property type="match status" value="1"/>
</dbReference>
<name>A0A7C1FRE2_9CHLR</name>
<dbReference type="Pfam" id="PF01380">
    <property type="entry name" value="SIS"/>
    <property type="match status" value="1"/>
</dbReference>
<gene>
    <name evidence="3" type="ORF">ENQ20_17060</name>
</gene>
<organism evidence="3">
    <name type="scientific">Caldilinea aerophila</name>
    <dbReference type="NCBI Taxonomy" id="133453"/>
    <lineage>
        <taxon>Bacteria</taxon>
        <taxon>Bacillati</taxon>
        <taxon>Chloroflexota</taxon>
        <taxon>Caldilineae</taxon>
        <taxon>Caldilineales</taxon>
        <taxon>Caldilineaceae</taxon>
        <taxon>Caldilinea</taxon>
    </lineage>
</organism>
<dbReference type="GO" id="GO:0097367">
    <property type="term" value="F:carbohydrate derivative binding"/>
    <property type="evidence" value="ECO:0007669"/>
    <property type="project" value="InterPro"/>
</dbReference>
<sequence>MQFPEWMQCVLSETTAALEGVQEGDAEKVVAMILSAPRIFVLGLGRSGLILRMFAMRLMQIGLRAYVVGDATTPAIGAGDLLIVLSGSGRTETVLLLARKAKDYGAHVLAITGSSEAPLAQLADMGLVLPAPSPKAVSSEGDDLAAYSRLPLADAFEQAASICLICIGAMLAAQCGQDNAAMMRRHANLE</sequence>
<evidence type="ECO:0000256" key="1">
    <source>
        <dbReference type="ARBA" id="ARBA00009235"/>
    </source>
</evidence>
<reference evidence="3" key="1">
    <citation type="journal article" date="2020" name="mSystems">
        <title>Genome- and Community-Level Interaction Insights into Carbon Utilization and Element Cycling Functions of Hydrothermarchaeota in Hydrothermal Sediment.</title>
        <authorList>
            <person name="Zhou Z."/>
            <person name="Liu Y."/>
            <person name="Xu W."/>
            <person name="Pan J."/>
            <person name="Luo Z.H."/>
            <person name="Li M."/>
        </authorList>
    </citation>
    <scope>NUCLEOTIDE SEQUENCE [LARGE SCALE GENOMIC DNA]</scope>
    <source>
        <strain evidence="3">SpSt-289</strain>
    </source>
</reference>
<dbReference type="CDD" id="cd05005">
    <property type="entry name" value="SIS_PHI"/>
    <property type="match status" value="1"/>
</dbReference>
<dbReference type="EMBL" id="DSMG01000177">
    <property type="protein sequence ID" value="HDX33178.1"/>
    <property type="molecule type" value="Genomic_DNA"/>
</dbReference>
<dbReference type="GO" id="GO:1901135">
    <property type="term" value="P:carbohydrate derivative metabolic process"/>
    <property type="evidence" value="ECO:0007669"/>
    <property type="project" value="InterPro"/>
</dbReference>
<dbReference type="InterPro" id="IPR046348">
    <property type="entry name" value="SIS_dom_sf"/>
</dbReference>
<dbReference type="PANTHER" id="PTHR43443">
    <property type="entry name" value="3-HEXULOSE-6-PHOSPHATE ISOMERASE"/>
    <property type="match status" value="1"/>
</dbReference>
<accession>A0A7C1FRE2</accession>
<evidence type="ECO:0000313" key="3">
    <source>
        <dbReference type="EMBL" id="HDX33178.1"/>
    </source>
</evidence>
<dbReference type="InterPro" id="IPR017552">
    <property type="entry name" value="PHI/rmpB"/>
</dbReference>
<dbReference type="PANTHER" id="PTHR43443:SF1">
    <property type="entry name" value="3-HEXULOSE-6-PHOSPHATE ISOMERASE"/>
    <property type="match status" value="1"/>
</dbReference>